<gene>
    <name evidence="1" type="ORF">C8Q69DRAFT_531337</name>
</gene>
<protein>
    <submittedName>
        <fullName evidence="1">Uncharacterized protein</fullName>
    </submittedName>
</protein>
<keyword evidence="2" id="KW-1185">Reference proteome</keyword>
<dbReference type="GeneID" id="39603029"/>
<dbReference type="EMBL" id="RCNU01000019">
    <property type="protein sequence ID" value="RWQ91519.1"/>
    <property type="molecule type" value="Genomic_DNA"/>
</dbReference>
<dbReference type="AlphaFoldDB" id="A0A443HIB2"/>
<evidence type="ECO:0000313" key="1">
    <source>
        <dbReference type="EMBL" id="RWQ91519.1"/>
    </source>
</evidence>
<name>A0A443HIB2_BYSSP</name>
<dbReference type="Proteomes" id="UP000283841">
    <property type="component" value="Unassembled WGS sequence"/>
</dbReference>
<proteinExistence type="predicted"/>
<comment type="caution">
    <text evidence="1">The sequence shown here is derived from an EMBL/GenBank/DDBJ whole genome shotgun (WGS) entry which is preliminary data.</text>
</comment>
<evidence type="ECO:0000313" key="2">
    <source>
        <dbReference type="Proteomes" id="UP000283841"/>
    </source>
</evidence>
<sequence>MPKVPLNPQTAEEKLYTKWIVALRKKVIYLAERTENIYKLSHYLNQKDLDALGIELSQMDFRTGVPSGAPQFFKPTQNSNWTLKDTKEPPVSLNDELDKIGFDPLFESPGSDGYQTERAAAVLSVLEKRLHPLREKNHNVCQWEPVQKDCFMKRVGLHYKHDLWENTIAHQVVGKKKPHLMLFMNTSCSAQEGKLAATEAFQILRYMLSEMTRQLFADIESLNKVKWPDSSALQLIFPVLAFSVVEPAHCRFIQCYFDGKVKIQLSNFENLDGRQFPDLFETVIRLCNPVPCGDTMSVTAAGEENVNPEHLVKHMGALHVRRNEVATVEPVPSALRSERAPIKKCTSIS</sequence>
<dbReference type="RefSeq" id="XP_028481164.1">
    <property type="nucleotide sequence ID" value="XM_028633752.1"/>
</dbReference>
<reference evidence="1 2" key="1">
    <citation type="journal article" date="2018" name="Front. Microbiol.">
        <title>Genomic and genetic insights into a cosmopolitan fungus, Paecilomyces variotii (Eurotiales).</title>
        <authorList>
            <person name="Urquhart A.S."/>
            <person name="Mondo S.J."/>
            <person name="Makela M.R."/>
            <person name="Hane J.K."/>
            <person name="Wiebenga A."/>
            <person name="He G."/>
            <person name="Mihaltcheva S."/>
            <person name="Pangilinan J."/>
            <person name="Lipzen A."/>
            <person name="Barry K."/>
            <person name="de Vries R.P."/>
            <person name="Grigoriev I.V."/>
            <person name="Idnurm A."/>
        </authorList>
    </citation>
    <scope>NUCLEOTIDE SEQUENCE [LARGE SCALE GENOMIC DNA]</scope>
    <source>
        <strain evidence="1 2">CBS 101075</strain>
    </source>
</reference>
<organism evidence="1 2">
    <name type="scientific">Byssochlamys spectabilis</name>
    <name type="common">Paecilomyces variotii</name>
    <dbReference type="NCBI Taxonomy" id="264951"/>
    <lineage>
        <taxon>Eukaryota</taxon>
        <taxon>Fungi</taxon>
        <taxon>Dikarya</taxon>
        <taxon>Ascomycota</taxon>
        <taxon>Pezizomycotina</taxon>
        <taxon>Eurotiomycetes</taxon>
        <taxon>Eurotiomycetidae</taxon>
        <taxon>Eurotiales</taxon>
        <taxon>Thermoascaceae</taxon>
        <taxon>Paecilomyces</taxon>
    </lineage>
</organism>
<accession>A0A443HIB2</accession>
<dbReference type="VEuPathDB" id="FungiDB:C8Q69DRAFT_531337"/>